<keyword evidence="3" id="KW-1185">Reference proteome</keyword>
<comment type="caution">
    <text evidence="2">The sequence shown here is derived from an EMBL/GenBank/DDBJ whole genome shotgun (WGS) entry which is preliminary data.</text>
</comment>
<dbReference type="EMBL" id="JAVRBK010000002">
    <property type="protein sequence ID" value="KAK5648857.1"/>
    <property type="molecule type" value="Genomic_DNA"/>
</dbReference>
<evidence type="ECO:0000259" key="1">
    <source>
        <dbReference type="Pfam" id="PF17906"/>
    </source>
</evidence>
<dbReference type="AlphaFoldDB" id="A0AAN7ZNQ8"/>
<dbReference type="PANTHER" id="PTHR46060">
    <property type="entry name" value="MARINER MOS1 TRANSPOSASE-LIKE PROTEIN"/>
    <property type="match status" value="1"/>
</dbReference>
<evidence type="ECO:0000313" key="2">
    <source>
        <dbReference type="EMBL" id="KAK5648857.1"/>
    </source>
</evidence>
<dbReference type="InterPro" id="IPR041426">
    <property type="entry name" value="Mos1_HTH"/>
</dbReference>
<organism evidence="2 3">
    <name type="scientific">Pyrocoelia pectoralis</name>
    <dbReference type="NCBI Taxonomy" id="417401"/>
    <lineage>
        <taxon>Eukaryota</taxon>
        <taxon>Metazoa</taxon>
        <taxon>Ecdysozoa</taxon>
        <taxon>Arthropoda</taxon>
        <taxon>Hexapoda</taxon>
        <taxon>Insecta</taxon>
        <taxon>Pterygota</taxon>
        <taxon>Neoptera</taxon>
        <taxon>Endopterygota</taxon>
        <taxon>Coleoptera</taxon>
        <taxon>Polyphaga</taxon>
        <taxon>Elateriformia</taxon>
        <taxon>Elateroidea</taxon>
        <taxon>Lampyridae</taxon>
        <taxon>Lampyrinae</taxon>
        <taxon>Pyrocoelia</taxon>
    </lineage>
</organism>
<sequence length="158" mass="18195">MSTEIVKIEKLEYRAIIKYLYLKGLRGKQIYEDMLNTLGDQCPSYATVKNWTASFKRGKFSIEDDDRSGRPVSVSVPENIDAVHDMILSDRRIGLKRISEALNISYERVHHIVHVNLDMTKISAKWIPKCLNVDQKRARVEAPPAPVWLRPTIISFLN</sequence>
<evidence type="ECO:0000313" key="3">
    <source>
        <dbReference type="Proteomes" id="UP001329430"/>
    </source>
</evidence>
<name>A0AAN7ZNQ8_9COLE</name>
<proteinExistence type="predicted"/>
<accession>A0AAN7ZNQ8</accession>
<dbReference type="Proteomes" id="UP001329430">
    <property type="component" value="Chromosome 2"/>
</dbReference>
<feature type="domain" description="Mos1 transposase HTH" evidence="1">
    <location>
        <begin position="12"/>
        <end position="59"/>
    </location>
</feature>
<dbReference type="InterPro" id="IPR052709">
    <property type="entry name" value="Transposase-MT_Hybrid"/>
</dbReference>
<reference evidence="2 3" key="1">
    <citation type="journal article" date="2024" name="Insects">
        <title>An Improved Chromosome-Level Genome Assembly of the Firefly Pyrocoelia pectoralis.</title>
        <authorList>
            <person name="Fu X."/>
            <person name="Meyer-Rochow V.B."/>
            <person name="Ballantyne L."/>
            <person name="Zhu X."/>
        </authorList>
    </citation>
    <scope>NUCLEOTIDE SEQUENCE [LARGE SCALE GENOMIC DNA]</scope>
    <source>
        <strain evidence="2">XCY_ONT2</strain>
    </source>
</reference>
<dbReference type="Pfam" id="PF17906">
    <property type="entry name" value="HTH_48"/>
    <property type="match status" value="1"/>
</dbReference>
<gene>
    <name evidence="2" type="ORF">RI129_003749</name>
</gene>
<protein>
    <recommendedName>
        <fullName evidence="1">Mos1 transposase HTH domain-containing protein</fullName>
    </recommendedName>
</protein>
<dbReference type="PANTHER" id="PTHR46060:SF1">
    <property type="entry name" value="MARINER MOS1 TRANSPOSASE-LIKE PROTEIN"/>
    <property type="match status" value="1"/>
</dbReference>